<proteinExistence type="predicted"/>
<evidence type="ECO:0000313" key="2">
    <source>
        <dbReference type="Proteomes" id="UP000028582"/>
    </source>
</evidence>
<protein>
    <submittedName>
        <fullName evidence="1">Uncharacterized protein</fullName>
    </submittedName>
</protein>
<dbReference type="Proteomes" id="UP000028582">
    <property type="component" value="Unassembled WGS sequence"/>
</dbReference>
<accession>A0A080YXT3</accession>
<dbReference type="EMBL" id="ANJA01004289">
    <property type="protein sequence ID" value="ETO59194.1"/>
    <property type="molecule type" value="Genomic_DNA"/>
</dbReference>
<evidence type="ECO:0000313" key="1">
    <source>
        <dbReference type="EMBL" id="ETO59194.1"/>
    </source>
</evidence>
<feature type="non-terminal residue" evidence="1">
    <location>
        <position position="1"/>
    </location>
</feature>
<dbReference type="AlphaFoldDB" id="A0A080YXT3"/>
<reference evidence="1 2" key="1">
    <citation type="submission" date="2013-11" db="EMBL/GenBank/DDBJ databases">
        <title>The Genome Sequence of Phytophthora parasitica P1976.</title>
        <authorList>
            <consortium name="The Broad Institute Genomics Platform"/>
            <person name="Russ C."/>
            <person name="Tyler B."/>
            <person name="Panabieres F."/>
            <person name="Shan W."/>
            <person name="Tripathy S."/>
            <person name="Grunwald N."/>
            <person name="Machado M."/>
            <person name="Johnson C.S."/>
            <person name="Walker B."/>
            <person name="Young S."/>
            <person name="Zeng Q."/>
            <person name="Gargeya S."/>
            <person name="Fitzgerald M."/>
            <person name="Haas B."/>
            <person name="Abouelleil A."/>
            <person name="Allen A.W."/>
            <person name="Alvarado L."/>
            <person name="Arachchi H.M."/>
            <person name="Berlin A.M."/>
            <person name="Chapman S.B."/>
            <person name="Gainer-Dewar J."/>
            <person name="Goldberg J."/>
            <person name="Griggs A."/>
            <person name="Gujja S."/>
            <person name="Hansen M."/>
            <person name="Howarth C."/>
            <person name="Imamovic A."/>
            <person name="Ireland A."/>
            <person name="Larimer J."/>
            <person name="McCowan C."/>
            <person name="Murphy C."/>
            <person name="Pearson M."/>
            <person name="Poon T.W."/>
            <person name="Priest M."/>
            <person name="Roberts A."/>
            <person name="Saif S."/>
            <person name="Shea T."/>
            <person name="Sisk P."/>
            <person name="Sykes S."/>
            <person name="Wortman J."/>
            <person name="Nusbaum C."/>
            <person name="Birren B."/>
        </authorList>
    </citation>
    <scope>NUCLEOTIDE SEQUENCE [LARGE SCALE GENOMIC DNA]</scope>
    <source>
        <strain evidence="1 2">P1976</strain>
    </source>
</reference>
<comment type="caution">
    <text evidence="1">The sequence shown here is derived from an EMBL/GenBank/DDBJ whole genome shotgun (WGS) entry which is preliminary data.</text>
</comment>
<gene>
    <name evidence="1" type="ORF">F444_22436</name>
</gene>
<sequence>SAVSFSLHHTVRAVRIVSHDLWAAERDADLPLAPGNALYGYLRNLNDKDQSGAMAVFQLG</sequence>
<feature type="non-terminal residue" evidence="1">
    <location>
        <position position="60"/>
    </location>
</feature>
<organism evidence="1 2">
    <name type="scientific">Phytophthora nicotianae P1976</name>
    <dbReference type="NCBI Taxonomy" id="1317066"/>
    <lineage>
        <taxon>Eukaryota</taxon>
        <taxon>Sar</taxon>
        <taxon>Stramenopiles</taxon>
        <taxon>Oomycota</taxon>
        <taxon>Peronosporomycetes</taxon>
        <taxon>Peronosporales</taxon>
        <taxon>Peronosporaceae</taxon>
        <taxon>Phytophthora</taxon>
    </lineage>
</organism>
<name>A0A080YXT3_PHYNI</name>